<sequence>MSECCVKGFKWDGTPKGHETSLSGNATYVTGSNKDVAILVIHDLFGWTFPNIRLLADAYAEEVNATVYVPDFFGGEVLSSEILRKNPSEWGPLDLAAFSARNSKEVRESEIISFANSLRSLHKRIGAVGFCYGGWAVFRLGAKKHENLVDCISTAHPSWLTKEEIQDVGVPVQIIAPEIDPVFTPELKEFSNRVIPSLGLPYDYQYFPGLEHAFAVRGNEDNQAERQGLERAKNAMVHWCKQWLHD</sequence>
<protein>
    <submittedName>
        <fullName evidence="2">Alpha/beta-hydrolase</fullName>
    </submittedName>
</protein>
<dbReference type="Gene3D" id="3.40.50.1820">
    <property type="entry name" value="alpha/beta hydrolase"/>
    <property type="match status" value="1"/>
</dbReference>
<dbReference type="InterPro" id="IPR002925">
    <property type="entry name" value="Dienelactn_hydro"/>
</dbReference>
<accession>A0A9W9FVE5</accession>
<dbReference type="PANTHER" id="PTHR17630">
    <property type="entry name" value="DIENELACTONE HYDROLASE"/>
    <property type="match status" value="1"/>
</dbReference>
<feature type="domain" description="Dienelactone hydrolase" evidence="1">
    <location>
        <begin position="30"/>
        <end position="242"/>
    </location>
</feature>
<evidence type="ECO:0000259" key="1">
    <source>
        <dbReference type="Pfam" id="PF01738"/>
    </source>
</evidence>
<name>A0A9W9FVE5_9EURO</name>
<dbReference type="GO" id="GO:0017000">
    <property type="term" value="P:antibiotic biosynthetic process"/>
    <property type="evidence" value="ECO:0007669"/>
    <property type="project" value="UniProtKB-ARBA"/>
</dbReference>
<comment type="caution">
    <text evidence="2">The sequence shown here is derived from an EMBL/GenBank/DDBJ whole genome shotgun (WGS) entry which is preliminary data.</text>
</comment>
<proteinExistence type="predicted"/>
<dbReference type="SUPFAM" id="SSF53474">
    <property type="entry name" value="alpha/beta-Hydrolases"/>
    <property type="match status" value="1"/>
</dbReference>
<dbReference type="Pfam" id="PF01738">
    <property type="entry name" value="DLH"/>
    <property type="match status" value="1"/>
</dbReference>
<dbReference type="AlphaFoldDB" id="A0A9W9FVE5"/>
<dbReference type="EMBL" id="JAPQKH010000003">
    <property type="protein sequence ID" value="KAJ5107185.1"/>
    <property type="molecule type" value="Genomic_DNA"/>
</dbReference>
<dbReference type="Proteomes" id="UP001149165">
    <property type="component" value="Unassembled WGS sequence"/>
</dbReference>
<dbReference type="GO" id="GO:0016787">
    <property type="term" value="F:hydrolase activity"/>
    <property type="evidence" value="ECO:0007669"/>
    <property type="project" value="InterPro"/>
</dbReference>
<evidence type="ECO:0000313" key="3">
    <source>
        <dbReference type="Proteomes" id="UP001149165"/>
    </source>
</evidence>
<organism evidence="2 3">
    <name type="scientific">Penicillium angulare</name>
    <dbReference type="NCBI Taxonomy" id="116970"/>
    <lineage>
        <taxon>Eukaryota</taxon>
        <taxon>Fungi</taxon>
        <taxon>Dikarya</taxon>
        <taxon>Ascomycota</taxon>
        <taxon>Pezizomycotina</taxon>
        <taxon>Eurotiomycetes</taxon>
        <taxon>Eurotiomycetidae</taxon>
        <taxon>Eurotiales</taxon>
        <taxon>Aspergillaceae</taxon>
        <taxon>Penicillium</taxon>
    </lineage>
</organism>
<keyword evidence="3" id="KW-1185">Reference proteome</keyword>
<gene>
    <name evidence="2" type="ORF">N7456_003860</name>
</gene>
<dbReference type="OrthoDB" id="10019231at2759"/>
<evidence type="ECO:0000313" key="2">
    <source>
        <dbReference type="EMBL" id="KAJ5107185.1"/>
    </source>
</evidence>
<reference evidence="2" key="1">
    <citation type="submission" date="2022-11" db="EMBL/GenBank/DDBJ databases">
        <authorList>
            <person name="Petersen C."/>
        </authorList>
    </citation>
    <scope>NUCLEOTIDE SEQUENCE</scope>
    <source>
        <strain evidence="2">IBT 30069</strain>
    </source>
</reference>
<dbReference type="PANTHER" id="PTHR17630:SF55">
    <property type="entry name" value="DIENELACTONE HYDROLASE FAMILY PROTEIN (AFU_ORTHOLOGUE AFUA_1G01900)"/>
    <property type="match status" value="1"/>
</dbReference>
<reference evidence="2" key="2">
    <citation type="journal article" date="2023" name="IMA Fungus">
        <title>Comparative genomic study of the Penicillium genus elucidates a diverse pangenome and 15 lateral gene transfer events.</title>
        <authorList>
            <person name="Petersen C."/>
            <person name="Sorensen T."/>
            <person name="Nielsen M.R."/>
            <person name="Sondergaard T.E."/>
            <person name="Sorensen J.L."/>
            <person name="Fitzpatrick D.A."/>
            <person name="Frisvad J.C."/>
            <person name="Nielsen K.L."/>
        </authorList>
    </citation>
    <scope>NUCLEOTIDE SEQUENCE</scope>
    <source>
        <strain evidence="2">IBT 30069</strain>
    </source>
</reference>
<dbReference type="GO" id="GO:0072330">
    <property type="term" value="P:monocarboxylic acid biosynthetic process"/>
    <property type="evidence" value="ECO:0007669"/>
    <property type="project" value="UniProtKB-ARBA"/>
</dbReference>
<dbReference type="InterPro" id="IPR029058">
    <property type="entry name" value="AB_hydrolase_fold"/>
</dbReference>